<dbReference type="Gene3D" id="3.30.420.40">
    <property type="match status" value="2"/>
</dbReference>
<dbReference type="GO" id="GO:0000287">
    <property type="term" value="F:magnesium ion binding"/>
    <property type="evidence" value="ECO:0007669"/>
    <property type="project" value="UniProtKB-UniRule"/>
</dbReference>
<keyword evidence="4 9" id="KW-0479">Metal-binding</keyword>
<dbReference type="PROSITE" id="PS01076">
    <property type="entry name" value="ACETATE_KINASE_2"/>
    <property type="match status" value="1"/>
</dbReference>
<organism evidence="11 12">
    <name type="scientific">Salinisphaera hydrothermalis (strain C41B8)</name>
    <dbReference type="NCBI Taxonomy" id="1304275"/>
    <lineage>
        <taxon>Bacteria</taxon>
        <taxon>Pseudomonadati</taxon>
        <taxon>Pseudomonadota</taxon>
        <taxon>Gammaproteobacteria</taxon>
        <taxon>Salinisphaerales</taxon>
        <taxon>Salinisphaeraceae</taxon>
        <taxon>Salinisphaera</taxon>
    </lineage>
</organism>
<evidence type="ECO:0000313" key="12">
    <source>
        <dbReference type="Proteomes" id="UP000028302"/>
    </source>
</evidence>
<dbReference type="EMBL" id="APNK01000033">
    <property type="protein sequence ID" value="KEZ76305.1"/>
    <property type="molecule type" value="Genomic_DNA"/>
</dbReference>
<evidence type="ECO:0000256" key="5">
    <source>
        <dbReference type="ARBA" id="ARBA00022741"/>
    </source>
</evidence>
<dbReference type="AlphaFoldDB" id="A0A084IHX1"/>
<feature type="binding site" evidence="9">
    <location>
        <begin position="282"/>
        <end position="284"/>
    </location>
    <ligand>
        <name>ATP</name>
        <dbReference type="ChEBI" id="CHEBI:30616"/>
    </ligand>
</feature>
<evidence type="ECO:0000256" key="7">
    <source>
        <dbReference type="ARBA" id="ARBA00022840"/>
    </source>
</evidence>
<dbReference type="eggNOG" id="COG0282">
    <property type="taxonomic scope" value="Bacteria"/>
</dbReference>
<keyword evidence="3 9" id="KW-0808">Transferase</keyword>
<evidence type="ECO:0000256" key="2">
    <source>
        <dbReference type="ARBA" id="ARBA00022490"/>
    </source>
</evidence>
<name>A0A084IHX1_SALHC</name>
<evidence type="ECO:0000256" key="10">
    <source>
        <dbReference type="RuleBase" id="RU003835"/>
    </source>
</evidence>
<comment type="caution">
    <text evidence="11">The sequence shown here is derived from an EMBL/GenBank/DDBJ whole genome shotgun (WGS) entry which is preliminary data.</text>
</comment>
<dbReference type="STRING" id="1304275.C41B8_15550"/>
<dbReference type="PIRSF" id="PIRSF000722">
    <property type="entry name" value="Acetate_prop_kin"/>
    <property type="match status" value="1"/>
</dbReference>
<gene>
    <name evidence="9" type="primary">ackA</name>
    <name evidence="11" type="ORF">C41B8_15550</name>
</gene>
<dbReference type="UniPathway" id="UPA00340">
    <property type="reaction ID" value="UER00458"/>
</dbReference>
<comment type="subcellular location">
    <subcellularLocation>
        <location evidence="9">Cytoplasm</location>
    </subcellularLocation>
</comment>
<keyword evidence="12" id="KW-1185">Reference proteome</keyword>
<comment type="function">
    <text evidence="9">Catalyzes the formation of acetyl phosphate from acetate and ATP. Can also catalyze the reverse reaction.</text>
</comment>
<dbReference type="GO" id="GO:0008776">
    <property type="term" value="F:acetate kinase activity"/>
    <property type="evidence" value="ECO:0007669"/>
    <property type="project" value="UniProtKB-UniRule"/>
</dbReference>
<evidence type="ECO:0000313" key="11">
    <source>
        <dbReference type="EMBL" id="KEZ76305.1"/>
    </source>
</evidence>
<comment type="cofactor">
    <cofactor evidence="9">
        <name>Mg(2+)</name>
        <dbReference type="ChEBI" id="CHEBI:18420"/>
    </cofactor>
    <cofactor evidence="9">
        <name>Mn(2+)</name>
        <dbReference type="ChEBI" id="CHEBI:29035"/>
    </cofactor>
    <text evidence="9">Mg(2+). Can also accept Mn(2+).</text>
</comment>
<keyword evidence="6 9" id="KW-0418">Kinase</keyword>
<comment type="similarity">
    <text evidence="1 9 10">Belongs to the acetokinase family.</text>
</comment>
<dbReference type="PATRIC" id="fig|1304275.5.peg.3180"/>
<dbReference type="GO" id="GO:0005829">
    <property type="term" value="C:cytosol"/>
    <property type="evidence" value="ECO:0007669"/>
    <property type="project" value="TreeGrafter"/>
</dbReference>
<feature type="active site" description="Proton donor/acceptor" evidence="9">
    <location>
        <position position="149"/>
    </location>
</feature>
<dbReference type="RefSeq" id="WP_037340307.1">
    <property type="nucleotide sequence ID" value="NZ_APNK01000033.1"/>
</dbReference>
<feature type="binding site" evidence="9">
    <location>
        <begin position="207"/>
        <end position="211"/>
    </location>
    <ligand>
        <name>ATP</name>
        <dbReference type="ChEBI" id="CHEBI:30616"/>
    </ligand>
</feature>
<proteinExistence type="inferred from homology"/>
<dbReference type="Proteomes" id="UP000028302">
    <property type="component" value="Unassembled WGS sequence"/>
</dbReference>
<dbReference type="GO" id="GO:0005524">
    <property type="term" value="F:ATP binding"/>
    <property type="evidence" value="ECO:0007669"/>
    <property type="project" value="UniProtKB-KW"/>
</dbReference>
<feature type="site" description="Transition state stabilizer" evidence="9">
    <location>
        <position position="240"/>
    </location>
</feature>
<dbReference type="EC" id="2.7.2.1" evidence="9"/>
<dbReference type="PRINTS" id="PR00471">
    <property type="entry name" value="ACETATEKNASE"/>
</dbReference>
<dbReference type="HAMAP" id="MF_00020">
    <property type="entry name" value="Acetate_kinase"/>
    <property type="match status" value="1"/>
</dbReference>
<keyword evidence="7 9" id="KW-0067">ATP-binding</keyword>
<protein>
    <recommendedName>
        <fullName evidence="9">Acetate kinase</fullName>
        <ecNumber evidence="9">2.7.2.1</ecNumber>
    </recommendedName>
    <alternativeName>
        <fullName evidence="9">Acetokinase</fullName>
    </alternativeName>
</protein>
<feature type="binding site" evidence="9">
    <location>
        <position position="7"/>
    </location>
    <ligand>
        <name>Mg(2+)</name>
        <dbReference type="ChEBI" id="CHEBI:18420"/>
    </ligand>
</feature>
<feature type="site" description="Transition state stabilizer" evidence="9">
    <location>
        <position position="180"/>
    </location>
</feature>
<feature type="binding site" evidence="9">
    <location>
        <begin position="327"/>
        <end position="331"/>
    </location>
    <ligand>
        <name>ATP</name>
        <dbReference type="ChEBI" id="CHEBI:30616"/>
    </ligand>
</feature>
<evidence type="ECO:0000256" key="6">
    <source>
        <dbReference type="ARBA" id="ARBA00022777"/>
    </source>
</evidence>
<dbReference type="PANTHER" id="PTHR21060">
    <property type="entry name" value="ACETATE KINASE"/>
    <property type="match status" value="1"/>
</dbReference>
<dbReference type="InterPro" id="IPR023865">
    <property type="entry name" value="Aliphatic_acid_kinase_CS"/>
</dbReference>
<accession>A0A084IHX1</accession>
<dbReference type="OrthoDB" id="9802453at2"/>
<reference evidence="11 12" key="1">
    <citation type="submission" date="2013-03" db="EMBL/GenBank/DDBJ databases">
        <title>Salinisphaera hydrothermalis C41B8 Genome Sequencing.</title>
        <authorList>
            <person name="Li C."/>
            <person name="Lai Q."/>
            <person name="Shao Z."/>
        </authorList>
    </citation>
    <scope>NUCLEOTIDE SEQUENCE [LARGE SCALE GENOMIC DNA]</scope>
    <source>
        <strain evidence="11 12">C41B8</strain>
    </source>
</reference>
<dbReference type="InterPro" id="IPR043129">
    <property type="entry name" value="ATPase_NBD"/>
</dbReference>
<dbReference type="NCBIfam" id="TIGR00016">
    <property type="entry name" value="ackA"/>
    <property type="match status" value="1"/>
</dbReference>
<keyword evidence="8 9" id="KW-0460">Magnesium</keyword>
<dbReference type="PROSITE" id="PS01075">
    <property type="entry name" value="ACETATE_KINASE_1"/>
    <property type="match status" value="1"/>
</dbReference>
<dbReference type="SUPFAM" id="SSF53067">
    <property type="entry name" value="Actin-like ATPase domain"/>
    <property type="match status" value="2"/>
</dbReference>
<feature type="binding site" evidence="9">
    <location>
        <position position="378"/>
    </location>
    <ligand>
        <name>Mg(2+)</name>
        <dbReference type="ChEBI" id="CHEBI:18420"/>
    </ligand>
</feature>
<feature type="binding site" evidence="9">
    <location>
        <position position="92"/>
    </location>
    <ligand>
        <name>substrate</name>
    </ligand>
</feature>
<dbReference type="InterPro" id="IPR000890">
    <property type="entry name" value="Aliphatic_acid_kin_short-chain"/>
</dbReference>
<feature type="binding site" evidence="9">
    <location>
        <position position="14"/>
    </location>
    <ligand>
        <name>ATP</name>
        <dbReference type="ChEBI" id="CHEBI:30616"/>
    </ligand>
</feature>
<keyword evidence="2 9" id="KW-0963">Cytoplasm</keyword>
<evidence type="ECO:0000256" key="8">
    <source>
        <dbReference type="ARBA" id="ARBA00022842"/>
    </source>
</evidence>
<dbReference type="Pfam" id="PF00871">
    <property type="entry name" value="Acetate_kinase"/>
    <property type="match status" value="1"/>
</dbReference>
<sequence>MSVLVINAGSSSLKIALFSEDASGAGLRRSLRAFVDYHDAPTRLCLWSDDDRLLDEQTLPDGPERLTAALARVLSECDRCLAGDPLVAVGHRVVHGGADFAAPVRIDAAHLYALEALTPLAPQHQPHNLAGVHVIEQLRPGVAQVACFDTAFHRSQPRLAQRFALPRDSFDAGLRRYGFHGLSYEYVAGRLAKLDPAAAGGRVVVAHLGHGASLCALSNGRSIATSMGFSTLDGLMMGTRCGALDPGVLLYWLQQAGRTVAEVADTLYNRSGLLGVSGLSDDMRVLLASDTPAAAEAVALFVYRCVQEIGAMVAVLGGLDALVFTGGIGEHAAPIRERIVEAVAWLGLVLDTDANAVDARCISTVESRARAWVIPTDEELQIAMHCRRLG</sequence>
<dbReference type="GO" id="GO:0006085">
    <property type="term" value="P:acetyl-CoA biosynthetic process"/>
    <property type="evidence" value="ECO:0007669"/>
    <property type="project" value="UniProtKB-UniRule"/>
</dbReference>
<comment type="pathway">
    <text evidence="9">Metabolic intermediate biosynthesis; acetyl-CoA biosynthesis; acetyl-CoA from acetate: step 1/2.</text>
</comment>
<evidence type="ECO:0000256" key="9">
    <source>
        <dbReference type="HAMAP-Rule" id="MF_00020"/>
    </source>
</evidence>
<comment type="catalytic activity">
    <reaction evidence="9">
        <text>acetate + ATP = acetyl phosphate + ADP</text>
        <dbReference type="Rhea" id="RHEA:11352"/>
        <dbReference type="ChEBI" id="CHEBI:22191"/>
        <dbReference type="ChEBI" id="CHEBI:30089"/>
        <dbReference type="ChEBI" id="CHEBI:30616"/>
        <dbReference type="ChEBI" id="CHEBI:456216"/>
        <dbReference type="EC" id="2.7.2.1"/>
    </reaction>
</comment>
<comment type="subunit">
    <text evidence="9">Homodimer.</text>
</comment>
<evidence type="ECO:0000256" key="3">
    <source>
        <dbReference type="ARBA" id="ARBA00022679"/>
    </source>
</evidence>
<dbReference type="PANTHER" id="PTHR21060:SF21">
    <property type="entry name" value="ACETATE KINASE"/>
    <property type="match status" value="1"/>
</dbReference>
<dbReference type="InterPro" id="IPR004372">
    <property type="entry name" value="Ac/propionate_kinase"/>
</dbReference>
<evidence type="ECO:0000256" key="4">
    <source>
        <dbReference type="ARBA" id="ARBA00022723"/>
    </source>
</evidence>
<keyword evidence="5 9" id="KW-0547">Nucleotide-binding</keyword>
<dbReference type="GO" id="GO:0006083">
    <property type="term" value="P:acetate metabolic process"/>
    <property type="evidence" value="ECO:0007669"/>
    <property type="project" value="TreeGrafter"/>
</dbReference>
<evidence type="ECO:0000256" key="1">
    <source>
        <dbReference type="ARBA" id="ARBA00008748"/>
    </source>
</evidence>